<evidence type="ECO:0000313" key="2">
    <source>
        <dbReference type="Proteomes" id="UP000199558"/>
    </source>
</evidence>
<keyword evidence="2" id="KW-1185">Reference proteome</keyword>
<dbReference type="RefSeq" id="WP_091578842.1">
    <property type="nucleotide sequence ID" value="NZ_FLRH01000004.1"/>
</dbReference>
<protein>
    <recommendedName>
        <fullName evidence="3">Excreted virulence factor EspC, type VII ESX diderm</fullName>
    </recommendedName>
</protein>
<dbReference type="OrthoDB" id="3627085at2"/>
<organism evidence="1 2">
    <name type="scientific">Micromonospora sediminicola</name>
    <dbReference type="NCBI Taxonomy" id="946078"/>
    <lineage>
        <taxon>Bacteria</taxon>
        <taxon>Bacillati</taxon>
        <taxon>Actinomycetota</taxon>
        <taxon>Actinomycetes</taxon>
        <taxon>Micromonosporales</taxon>
        <taxon>Micromonosporaceae</taxon>
        <taxon>Micromonospora</taxon>
    </lineage>
</organism>
<reference evidence="2" key="1">
    <citation type="submission" date="2016-06" db="EMBL/GenBank/DDBJ databases">
        <authorList>
            <person name="Varghese N."/>
            <person name="Submissions Spin"/>
        </authorList>
    </citation>
    <scope>NUCLEOTIDE SEQUENCE [LARGE SCALE GENOMIC DNA]</scope>
    <source>
        <strain evidence="2">DSM 45794</strain>
    </source>
</reference>
<dbReference type="AlphaFoldDB" id="A0A1A9BE14"/>
<evidence type="ECO:0000313" key="1">
    <source>
        <dbReference type="EMBL" id="SBT67750.1"/>
    </source>
</evidence>
<dbReference type="STRING" id="946078.GA0070622_4814"/>
<dbReference type="Proteomes" id="UP000199558">
    <property type="component" value="Unassembled WGS sequence"/>
</dbReference>
<accession>A0A1A9BE14</accession>
<gene>
    <name evidence="1" type="ORF">GA0070622_4814</name>
</gene>
<evidence type="ECO:0008006" key="3">
    <source>
        <dbReference type="Google" id="ProtNLM"/>
    </source>
</evidence>
<name>A0A1A9BE14_9ACTN</name>
<dbReference type="EMBL" id="FLRH01000004">
    <property type="protein sequence ID" value="SBT67750.1"/>
    <property type="molecule type" value="Genomic_DNA"/>
</dbReference>
<proteinExistence type="predicted"/>
<sequence>MSGDGFEVHPPLIRAAGKGVADLATRFSGELEAFEARMRGYGEPWGADDIGSLIGIAYTEVANYIVDCVGMATDEFTSAGADITGMADAYEKVDDDGAGTMRSLADGLG</sequence>